<dbReference type="OrthoDB" id="9778912at2"/>
<gene>
    <name evidence="6" type="ORF">U472_08520</name>
</gene>
<keyword evidence="7" id="KW-1185">Reference proteome</keyword>
<evidence type="ECO:0000256" key="4">
    <source>
        <dbReference type="ARBA" id="ARBA00022643"/>
    </source>
</evidence>
<dbReference type="EMBL" id="LWDV01000009">
    <property type="protein sequence ID" value="OCL26052.1"/>
    <property type="molecule type" value="Genomic_DNA"/>
</dbReference>
<keyword evidence="6" id="KW-0223">Dioxygenase</keyword>
<dbReference type="InterPro" id="IPR004136">
    <property type="entry name" value="NMO"/>
</dbReference>
<dbReference type="Proteomes" id="UP000093514">
    <property type="component" value="Unassembled WGS sequence"/>
</dbReference>
<dbReference type="AlphaFoldDB" id="A0A1C0A745"/>
<dbReference type="Pfam" id="PF03060">
    <property type="entry name" value="NMO"/>
    <property type="match status" value="2"/>
</dbReference>
<proteinExistence type="predicted"/>
<reference evidence="7" key="1">
    <citation type="submission" date="2016-07" db="EMBL/GenBank/DDBJ databases">
        <authorList>
            <person name="Florea S."/>
            <person name="Webb J.S."/>
            <person name="Jaromczyk J."/>
            <person name="Schardl C.L."/>
        </authorList>
    </citation>
    <scope>NUCLEOTIDE SEQUENCE [LARGE SCALE GENOMIC DNA]</scope>
    <source>
        <strain evidence="7">Z6</strain>
    </source>
</reference>
<comment type="function">
    <text evidence="1">Nitronate monooxygenase that uses molecular oxygen to catalyze the oxidative denitrification of alkyl nitronates. Acts on propionate 3-nitronate (P3N), the presumed physiological substrate. Probably functions in the detoxification of P3N, a metabolic poison produced by plants and fungi as a defense mechanism.</text>
</comment>
<dbReference type="GO" id="GO:0051213">
    <property type="term" value="F:dioxygenase activity"/>
    <property type="evidence" value="ECO:0007669"/>
    <property type="project" value="UniProtKB-KW"/>
</dbReference>
<organism evidence="6 7">
    <name type="scientific">Orenia metallireducens</name>
    <dbReference type="NCBI Taxonomy" id="1413210"/>
    <lineage>
        <taxon>Bacteria</taxon>
        <taxon>Bacillati</taxon>
        <taxon>Bacillota</taxon>
        <taxon>Clostridia</taxon>
        <taxon>Halanaerobiales</taxon>
        <taxon>Halobacteroidaceae</taxon>
        <taxon>Orenia</taxon>
    </lineage>
</organism>
<dbReference type="CDD" id="cd04730">
    <property type="entry name" value="NPD_like"/>
    <property type="match status" value="1"/>
</dbReference>
<sequence>MIKTELCKLLDIEHPIIQGGMAWIATGELAAAVSQAGGLGIIGAGNAPADVVREEIQKVKKVTDKPFGVNVMLLSPYVDEVIDVVIEEKVPVVTTGAGNPGKYIDALKEAGTKIIPVVPSVALAKRMARLGVDAIIAEGSEAGGHIGELTTMPLIPQIARSVDLPVIAAGGVADGYGLAAVLSLGAVGAQVGTRFICAEECIVHENYKKAILKARDRDAIVTARSTGHPVRNLKNKLTRQIEAMEQEGVPKEEIEELGIGRLRRAVVDGDVDEGTVMAGQVAAMVSKVEPAEDIISDIIEGAEKVLRDNCKLIV</sequence>
<evidence type="ECO:0000256" key="1">
    <source>
        <dbReference type="ARBA" id="ARBA00003535"/>
    </source>
</evidence>
<dbReference type="SUPFAM" id="SSF51412">
    <property type="entry name" value="Inosine monophosphate dehydrogenase (IMPDH)"/>
    <property type="match status" value="1"/>
</dbReference>
<evidence type="ECO:0000313" key="6">
    <source>
        <dbReference type="EMBL" id="OCL26052.1"/>
    </source>
</evidence>
<evidence type="ECO:0000256" key="2">
    <source>
        <dbReference type="ARBA" id="ARBA00013457"/>
    </source>
</evidence>
<protein>
    <recommendedName>
        <fullName evidence="2">Probable nitronate monooxygenase</fullName>
    </recommendedName>
</protein>
<dbReference type="PANTHER" id="PTHR32332:SF20">
    <property type="entry name" value="2-NITROPROPANE DIOXYGENASE-LIKE PROTEIN"/>
    <property type="match status" value="1"/>
</dbReference>
<dbReference type="InterPro" id="IPR017569">
    <property type="entry name" value="Enoyl_ACP_red-II_put"/>
</dbReference>
<evidence type="ECO:0000256" key="3">
    <source>
        <dbReference type="ARBA" id="ARBA00022630"/>
    </source>
</evidence>
<dbReference type="NCBIfam" id="TIGR03151">
    <property type="entry name" value="enACPred_II"/>
    <property type="match status" value="1"/>
</dbReference>
<keyword evidence="3" id="KW-0285">Flavoprotein</keyword>
<evidence type="ECO:0000256" key="5">
    <source>
        <dbReference type="ARBA" id="ARBA00023002"/>
    </source>
</evidence>
<dbReference type="InterPro" id="IPR013785">
    <property type="entry name" value="Aldolase_TIM"/>
</dbReference>
<dbReference type="PANTHER" id="PTHR32332">
    <property type="entry name" value="2-NITROPROPANE DIOXYGENASE"/>
    <property type="match status" value="1"/>
</dbReference>
<dbReference type="Gene3D" id="3.20.20.70">
    <property type="entry name" value="Aldolase class I"/>
    <property type="match status" value="1"/>
</dbReference>
<comment type="caution">
    <text evidence="6">The sequence shown here is derived from an EMBL/GenBank/DDBJ whole genome shotgun (WGS) entry which is preliminary data.</text>
</comment>
<dbReference type="RefSeq" id="WP_068717486.1">
    <property type="nucleotide sequence ID" value="NZ_LWDV01000009.1"/>
</dbReference>
<keyword evidence="4" id="KW-0288">FMN</keyword>
<accession>A0A1C0A745</accession>
<keyword evidence="5" id="KW-0560">Oxidoreductase</keyword>
<name>A0A1C0A745_9FIRM</name>
<dbReference type="GO" id="GO:0018580">
    <property type="term" value="F:nitronate monooxygenase activity"/>
    <property type="evidence" value="ECO:0007669"/>
    <property type="project" value="InterPro"/>
</dbReference>
<reference evidence="6 7" key="2">
    <citation type="submission" date="2016-08" db="EMBL/GenBank/DDBJ databases">
        <title>Orenia metallireducens sp. nov. strain Z6, a Novel Metal-reducing Firmicute from the Deep Subsurface.</title>
        <authorList>
            <person name="Maxim B.I."/>
            <person name="Kenneth K."/>
            <person name="Flynn T.M."/>
            <person name="Oloughlin E.J."/>
            <person name="Locke R.A."/>
            <person name="Weber J.R."/>
            <person name="Egan S.M."/>
            <person name="Mackie R.I."/>
            <person name="Cann I.K."/>
        </authorList>
    </citation>
    <scope>NUCLEOTIDE SEQUENCE [LARGE SCALE GENOMIC DNA]</scope>
    <source>
        <strain evidence="6 7">Z6</strain>
    </source>
</reference>
<evidence type="ECO:0000313" key="7">
    <source>
        <dbReference type="Proteomes" id="UP000093514"/>
    </source>
</evidence>